<dbReference type="AlphaFoldDB" id="A0A1M5CKM2"/>
<evidence type="ECO:0000313" key="2">
    <source>
        <dbReference type="Proteomes" id="UP000184533"/>
    </source>
</evidence>
<sequence>MYPKHGVSSATFYKYEAKFGGMDVREALQLKTLEGEKAGSRRR</sequence>
<name>A0A1M5CKM2_9HYPH</name>
<reference evidence="1 2" key="1">
    <citation type="submission" date="2016-11" db="EMBL/GenBank/DDBJ databases">
        <authorList>
            <person name="Jaros S."/>
            <person name="Januszkiewicz K."/>
            <person name="Wedrychowicz H."/>
        </authorList>
    </citation>
    <scope>NUCLEOTIDE SEQUENCE [LARGE SCALE GENOMIC DNA]</scope>
    <source>
        <strain evidence="1 2">DSM 17137</strain>
    </source>
</reference>
<gene>
    <name evidence="1" type="ORF">SAMN02745223_02959</name>
</gene>
<dbReference type="Proteomes" id="UP000184533">
    <property type="component" value="Unassembled WGS sequence"/>
</dbReference>
<accession>A0A1M5CKM2</accession>
<evidence type="ECO:0000313" key="1">
    <source>
        <dbReference type="EMBL" id="SHF55259.1"/>
    </source>
</evidence>
<dbReference type="EMBL" id="FQVC01000009">
    <property type="protein sequence ID" value="SHF55259.1"/>
    <property type="molecule type" value="Genomic_DNA"/>
</dbReference>
<protein>
    <submittedName>
        <fullName evidence="1">Putative transposase</fullName>
    </submittedName>
</protein>
<dbReference type="RefSeq" id="WP_280136806.1">
    <property type="nucleotide sequence ID" value="NZ_FQVC01000009.1"/>
</dbReference>
<organism evidence="1 2">
    <name type="scientific">Devosia limi DSM 17137</name>
    <dbReference type="NCBI Taxonomy" id="1121477"/>
    <lineage>
        <taxon>Bacteria</taxon>
        <taxon>Pseudomonadati</taxon>
        <taxon>Pseudomonadota</taxon>
        <taxon>Alphaproteobacteria</taxon>
        <taxon>Hyphomicrobiales</taxon>
        <taxon>Devosiaceae</taxon>
        <taxon>Devosia</taxon>
    </lineage>
</organism>
<proteinExistence type="predicted"/>